<dbReference type="InterPro" id="IPR011009">
    <property type="entry name" value="Kinase-like_dom_sf"/>
</dbReference>
<name>M2Y8T5_9PROT</name>
<keyword evidence="6" id="KW-0067">ATP-binding</keyword>
<dbReference type="InterPro" id="IPR008271">
    <property type="entry name" value="Ser/Thr_kinase_AS"/>
</dbReference>
<evidence type="ECO:0000256" key="4">
    <source>
        <dbReference type="ARBA" id="ARBA00022741"/>
    </source>
</evidence>
<dbReference type="Pfam" id="PF14326">
    <property type="entry name" value="DUF4384"/>
    <property type="match status" value="1"/>
</dbReference>
<evidence type="ECO:0000259" key="8">
    <source>
        <dbReference type="PROSITE" id="PS50011"/>
    </source>
</evidence>
<comment type="caution">
    <text evidence="9">The sequence shown here is derived from an EMBL/GenBank/DDBJ whole genome shotgun (WGS) entry which is preliminary data.</text>
</comment>
<keyword evidence="5 9" id="KW-0418">Kinase</keyword>
<dbReference type="EC" id="2.7.11.1" evidence="1"/>
<feature type="domain" description="Protein kinase" evidence="8">
    <location>
        <begin position="1"/>
        <end position="250"/>
    </location>
</feature>
<evidence type="ECO:0000313" key="10">
    <source>
        <dbReference type="Proteomes" id="UP000011744"/>
    </source>
</evidence>
<keyword evidence="4" id="KW-0547">Nucleotide-binding</keyword>
<dbReference type="SMART" id="SM00220">
    <property type="entry name" value="S_TKc"/>
    <property type="match status" value="1"/>
</dbReference>
<dbReference type="STRING" id="1244869.H261_13344"/>
<dbReference type="AlphaFoldDB" id="M2Y8T5"/>
<gene>
    <name evidence="9" type="ORF">H261_13344</name>
</gene>
<dbReference type="Gene3D" id="1.10.510.10">
    <property type="entry name" value="Transferase(Phosphotransferase) domain 1"/>
    <property type="match status" value="1"/>
</dbReference>
<dbReference type="CDD" id="cd14014">
    <property type="entry name" value="STKc_PknB_like"/>
    <property type="match status" value="1"/>
</dbReference>
<dbReference type="Proteomes" id="UP000011744">
    <property type="component" value="Unassembled WGS sequence"/>
</dbReference>
<dbReference type="Pfam" id="PF00069">
    <property type="entry name" value="Pkinase"/>
    <property type="match status" value="1"/>
</dbReference>
<proteinExistence type="predicted"/>
<dbReference type="InterPro" id="IPR000719">
    <property type="entry name" value="Prot_kinase_dom"/>
</dbReference>
<accession>M2Y8T5</accession>
<evidence type="ECO:0000256" key="6">
    <source>
        <dbReference type="ARBA" id="ARBA00022840"/>
    </source>
</evidence>
<evidence type="ECO:0000313" key="9">
    <source>
        <dbReference type="EMBL" id="EME69456.1"/>
    </source>
</evidence>
<evidence type="ECO:0000256" key="7">
    <source>
        <dbReference type="SAM" id="MobiDB-lite"/>
    </source>
</evidence>
<keyword evidence="2" id="KW-0723">Serine/threonine-protein kinase</keyword>
<keyword evidence="10" id="KW-1185">Reference proteome</keyword>
<dbReference type="PROSITE" id="PS50011">
    <property type="entry name" value="PROTEIN_KINASE_DOM"/>
    <property type="match status" value="1"/>
</dbReference>
<dbReference type="EMBL" id="AONQ01000034">
    <property type="protein sequence ID" value="EME69456.1"/>
    <property type="molecule type" value="Genomic_DNA"/>
</dbReference>
<dbReference type="GO" id="GO:0005524">
    <property type="term" value="F:ATP binding"/>
    <property type="evidence" value="ECO:0007669"/>
    <property type="project" value="UniProtKB-KW"/>
</dbReference>
<evidence type="ECO:0000256" key="2">
    <source>
        <dbReference type="ARBA" id="ARBA00022527"/>
    </source>
</evidence>
<dbReference type="PROSITE" id="PS00108">
    <property type="entry name" value="PROTEIN_KINASE_ST"/>
    <property type="match status" value="1"/>
</dbReference>
<dbReference type="SUPFAM" id="SSF56112">
    <property type="entry name" value="Protein kinase-like (PK-like)"/>
    <property type="match status" value="1"/>
</dbReference>
<organism evidence="9 10">
    <name type="scientific">Paramagnetospirillum caucaseum</name>
    <dbReference type="NCBI Taxonomy" id="1244869"/>
    <lineage>
        <taxon>Bacteria</taxon>
        <taxon>Pseudomonadati</taxon>
        <taxon>Pseudomonadota</taxon>
        <taxon>Alphaproteobacteria</taxon>
        <taxon>Rhodospirillales</taxon>
        <taxon>Magnetospirillaceae</taxon>
        <taxon>Paramagnetospirillum</taxon>
    </lineage>
</organism>
<evidence type="ECO:0000256" key="3">
    <source>
        <dbReference type="ARBA" id="ARBA00022679"/>
    </source>
</evidence>
<dbReference type="PATRIC" id="fig|1244869.3.peg.2691"/>
<dbReference type="InterPro" id="IPR025493">
    <property type="entry name" value="DUF4384"/>
</dbReference>
<sequence>MGIVYQGRDPVIGRLVAIKTRKNDDGGADAEFAEAAERFKREAIAAGRLQHPNIVAVYEYGEDDGRAFIAMELVKGRTLAQYFQAGERFSTETMLSIMDQVLSALGHAHRQGIVHRDIKPSNILITEDGQAKIMDFGIARLESSTLTQIGTVMGSPSYMSPEQFTGEPVDARSDLYSAAVILYQGLTGEKAFAGDNLTAVMHRVLTTEPIPMTRLAAGIPPAIESVVVRGMARAPDQRFQTAKEFADALAMAATGKVAAPLAMPSAAGRAVSGDDPTVVTRGGDATLMAATIIGSTDDATIVVQHKRQGSRMPLIAAAVAGLTLAGAGGAYFLASSPKPPPAPAPAPAPASNPAKAGSDMDLEKELGEVRIKGGDAKPTAPAPAASTPVAGADADLEKELGEVKTKTSGATASAKPAATAAAPVLAVTGQLGDKPYPAGTPLTLSIAVTRPAWVTCYYRQASSTITRVFPNRFQPSGAAAPGKPLAVPNGKFKLVMDNAGQEERFICFATQSAPKVAEALHGKDLAPLDTTDLSSLVQAYQAAGAFGQGEYTVRIVR</sequence>
<evidence type="ECO:0000256" key="1">
    <source>
        <dbReference type="ARBA" id="ARBA00012513"/>
    </source>
</evidence>
<dbReference type="Gene3D" id="3.30.200.20">
    <property type="entry name" value="Phosphorylase Kinase, domain 1"/>
    <property type="match status" value="1"/>
</dbReference>
<feature type="compositionally biased region" description="Pro residues" evidence="7">
    <location>
        <begin position="337"/>
        <end position="350"/>
    </location>
</feature>
<dbReference type="GO" id="GO:0004674">
    <property type="term" value="F:protein serine/threonine kinase activity"/>
    <property type="evidence" value="ECO:0007669"/>
    <property type="project" value="UniProtKB-KW"/>
</dbReference>
<protein>
    <recommendedName>
        <fullName evidence="1">non-specific serine/threonine protein kinase</fullName>
        <ecNumber evidence="1">2.7.11.1</ecNumber>
    </recommendedName>
</protein>
<dbReference type="FunFam" id="1.10.510.10:FF:000021">
    <property type="entry name" value="Serine/threonine protein kinase"/>
    <property type="match status" value="1"/>
</dbReference>
<reference evidence="9 10" key="1">
    <citation type="journal article" date="2014" name="Genome Announc.">
        <title>Draft Genome Sequence of Magnetospirillum sp. Strain SO-1, a Freshwater Magnetotactic Bacterium Isolated from the Ol'khovka River, Russia.</title>
        <authorList>
            <person name="Grouzdev D.S."/>
            <person name="Dziuba M.V."/>
            <person name="Sukhacheva M.S."/>
            <person name="Mardanov A.V."/>
            <person name="Beletskiy A.V."/>
            <person name="Kuznetsov B.B."/>
            <person name="Skryabin K.G."/>
        </authorList>
    </citation>
    <scope>NUCLEOTIDE SEQUENCE [LARGE SCALE GENOMIC DNA]</scope>
    <source>
        <strain evidence="9 10">SO-1</strain>
    </source>
</reference>
<feature type="region of interest" description="Disordered" evidence="7">
    <location>
        <begin position="337"/>
        <end position="358"/>
    </location>
</feature>
<dbReference type="PANTHER" id="PTHR43289">
    <property type="entry name" value="MITOGEN-ACTIVATED PROTEIN KINASE KINASE KINASE 20-RELATED"/>
    <property type="match status" value="1"/>
</dbReference>
<evidence type="ECO:0000256" key="5">
    <source>
        <dbReference type="ARBA" id="ARBA00022777"/>
    </source>
</evidence>
<keyword evidence="3" id="KW-0808">Transferase</keyword>
<dbReference type="eggNOG" id="COG0515">
    <property type="taxonomic scope" value="Bacteria"/>
</dbReference>
<dbReference type="PANTHER" id="PTHR43289:SF6">
    <property type="entry name" value="SERINE_THREONINE-PROTEIN KINASE NEKL-3"/>
    <property type="match status" value="1"/>
</dbReference>